<dbReference type="GO" id="GO:0030677">
    <property type="term" value="C:ribonuclease P complex"/>
    <property type="evidence" value="ECO:0007669"/>
    <property type="project" value="TreeGrafter"/>
</dbReference>
<gene>
    <name evidence="7" type="primary">rnpA</name>
    <name evidence="9" type="ORF">A3B56_01705</name>
</gene>
<dbReference type="InterPro" id="IPR014721">
    <property type="entry name" value="Ribsml_uS5_D2-typ_fold_subgr"/>
</dbReference>
<evidence type="ECO:0000313" key="9">
    <source>
        <dbReference type="EMBL" id="OGK54695.1"/>
    </source>
</evidence>
<dbReference type="GO" id="GO:0042781">
    <property type="term" value="F:3'-tRNA processing endoribonuclease activity"/>
    <property type="evidence" value="ECO:0007669"/>
    <property type="project" value="TreeGrafter"/>
</dbReference>
<dbReference type="EMBL" id="MGAU01000026">
    <property type="protein sequence ID" value="OGK54695.1"/>
    <property type="molecule type" value="Genomic_DNA"/>
</dbReference>
<evidence type="ECO:0000256" key="3">
    <source>
        <dbReference type="ARBA" id="ARBA00022722"/>
    </source>
</evidence>
<reference evidence="9 10" key="1">
    <citation type="journal article" date="2016" name="Nat. Commun.">
        <title>Thousands of microbial genomes shed light on interconnected biogeochemical processes in an aquifer system.</title>
        <authorList>
            <person name="Anantharaman K."/>
            <person name="Brown C.T."/>
            <person name="Hug L.A."/>
            <person name="Sharon I."/>
            <person name="Castelle C.J."/>
            <person name="Probst A.J."/>
            <person name="Thomas B.C."/>
            <person name="Singh A."/>
            <person name="Wilkins M.J."/>
            <person name="Karaoz U."/>
            <person name="Brodie E.L."/>
            <person name="Williams K.H."/>
            <person name="Hubbard S.S."/>
            <person name="Banfield J.F."/>
        </authorList>
    </citation>
    <scope>NUCLEOTIDE SEQUENCE [LARGE SCALE GENOMIC DNA]</scope>
</reference>
<dbReference type="HAMAP" id="MF_00227">
    <property type="entry name" value="RNase_P"/>
    <property type="match status" value="1"/>
</dbReference>
<dbReference type="AlphaFoldDB" id="A0A1F7JGF6"/>
<dbReference type="Proteomes" id="UP000178486">
    <property type="component" value="Unassembled WGS sequence"/>
</dbReference>
<organism evidence="9 10">
    <name type="scientific">Candidatus Roizmanbacteria bacterium RIFCSPLOWO2_01_FULL_45_11</name>
    <dbReference type="NCBI Taxonomy" id="1802070"/>
    <lineage>
        <taxon>Bacteria</taxon>
        <taxon>Candidatus Roizmaniibacteriota</taxon>
    </lineage>
</organism>
<dbReference type="NCBIfam" id="TIGR00188">
    <property type="entry name" value="rnpA"/>
    <property type="match status" value="1"/>
</dbReference>
<dbReference type="SUPFAM" id="SSF54211">
    <property type="entry name" value="Ribosomal protein S5 domain 2-like"/>
    <property type="match status" value="1"/>
</dbReference>
<keyword evidence="4 7" id="KW-0255">Endonuclease</keyword>
<evidence type="ECO:0000256" key="7">
    <source>
        <dbReference type="HAMAP-Rule" id="MF_00227"/>
    </source>
</evidence>
<dbReference type="InterPro" id="IPR020539">
    <property type="entry name" value="RNase_P_CS"/>
</dbReference>
<evidence type="ECO:0000256" key="1">
    <source>
        <dbReference type="ARBA" id="ARBA00002663"/>
    </source>
</evidence>
<keyword evidence="5 7" id="KW-0378">Hydrolase</keyword>
<comment type="function">
    <text evidence="1 7">RNaseP catalyzes the removal of the 5'-leader sequence from pre-tRNA to produce the mature 5'-terminus. It can also cleave other RNA substrates such as 4.5S RNA. The protein component plays an auxiliary but essential role in vivo by binding to the 5'-leader sequence and broadening the substrate specificity of the ribozyme.</text>
</comment>
<comment type="caution">
    <text evidence="9">The sequence shown here is derived from an EMBL/GenBank/DDBJ whole genome shotgun (WGS) entry which is preliminary data.</text>
</comment>
<dbReference type="InterPro" id="IPR020568">
    <property type="entry name" value="Ribosomal_Su5_D2-typ_SF"/>
</dbReference>
<comment type="subunit">
    <text evidence="7">Consists of a catalytic RNA component (M1 or rnpB) and a protein subunit.</text>
</comment>
<evidence type="ECO:0000256" key="2">
    <source>
        <dbReference type="ARBA" id="ARBA00022694"/>
    </source>
</evidence>
<evidence type="ECO:0000313" key="10">
    <source>
        <dbReference type="Proteomes" id="UP000178486"/>
    </source>
</evidence>
<protein>
    <recommendedName>
        <fullName evidence="7 8">Ribonuclease P protein component</fullName>
        <shortName evidence="7">RNase P protein</shortName>
        <shortName evidence="7">RNaseP protein</shortName>
        <ecNumber evidence="7 8">3.1.26.5</ecNumber>
    </recommendedName>
    <alternativeName>
        <fullName evidence="7">Protein C5</fullName>
    </alternativeName>
</protein>
<keyword evidence="3 7" id="KW-0540">Nuclease</keyword>
<comment type="catalytic activity">
    <reaction evidence="7">
        <text>Endonucleolytic cleavage of RNA, removing 5'-extranucleotides from tRNA precursor.</text>
        <dbReference type="EC" id="3.1.26.5"/>
    </reaction>
</comment>
<dbReference type="PANTHER" id="PTHR33992:SF1">
    <property type="entry name" value="RIBONUCLEASE P PROTEIN COMPONENT"/>
    <property type="match status" value="1"/>
</dbReference>
<name>A0A1F7JGF6_9BACT</name>
<evidence type="ECO:0000256" key="8">
    <source>
        <dbReference type="NCBIfam" id="TIGR00188"/>
    </source>
</evidence>
<keyword evidence="6 7" id="KW-0694">RNA-binding</keyword>
<dbReference type="GO" id="GO:0000049">
    <property type="term" value="F:tRNA binding"/>
    <property type="evidence" value="ECO:0007669"/>
    <property type="project" value="UniProtKB-UniRule"/>
</dbReference>
<evidence type="ECO:0000256" key="6">
    <source>
        <dbReference type="ARBA" id="ARBA00022884"/>
    </source>
</evidence>
<dbReference type="GO" id="GO:0001682">
    <property type="term" value="P:tRNA 5'-leader removal"/>
    <property type="evidence" value="ECO:0007669"/>
    <property type="project" value="UniProtKB-UniRule"/>
</dbReference>
<evidence type="ECO:0000256" key="4">
    <source>
        <dbReference type="ARBA" id="ARBA00022759"/>
    </source>
</evidence>
<dbReference type="InterPro" id="IPR000100">
    <property type="entry name" value="RNase_P"/>
</dbReference>
<proteinExistence type="inferred from homology"/>
<dbReference type="PANTHER" id="PTHR33992">
    <property type="entry name" value="RIBONUCLEASE P PROTEIN COMPONENT"/>
    <property type="match status" value="1"/>
</dbReference>
<sequence>MLPLPYRLPGNRIPDILKNGNRTQGKLVSIIVINVSSPERVSRFTVIVPYRLSKKAVKRNRARRLIREALRHNLNKVTNGYDIIVMAHILLTNEPIGRIETDIVSVLDHAHLLKT</sequence>
<dbReference type="EC" id="3.1.26.5" evidence="7 8"/>
<dbReference type="PROSITE" id="PS00648">
    <property type="entry name" value="RIBONUCLEASE_P"/>
    <property type="match status" value="1"/>
</dbReference>
<keyword evidence="2 7" id="KW-0819">tRNA processing</keyword>
<accession>A0A1F7JGF6</accession>
<dbReference type="Pfam" id="PF00825">
    <property type="entry name" value="Ribonuclease_P"/>
    <property type="match status" value="1"/>
</dbReference>
<dbReference type="GO" id="GO:0004526">
    <property type="term" value="F:ribonuclease P activity"/>
    <property type="evidence" value="ECO:0007669"/>
    <property type="project" value="UniProtKB-UniRule"/>
</dbReference>
<evidence type="ECO:0000256" key="5">
    <source>
        <dbReference type="ARBA" id="ARBA00022801"/>
    </source>
</evidence>
<dbReference type="Gene3D" id="3.30.230.10">
    <property type="match status" value="1"/>
</dbReference>
<comment type="similarity">
    <text evidence="7">Belongs to the RnpA family.</text>
</comment>